<protein>
    <submittedName>
        <fullName evidence="2">Uncharacterized protein</fullName>
    </submittedName>
</protein>
<dbReference type="PANTHER" id="PTHR11803">
    <property type="entry name" value="2-IMINOBUTANOATE/2-IMINOPROPANOATE DEAMINASE RIDA"/>
    <property type="match status" value="1"/>
</dbReference>
<organism evidence="2">
    <name type="scientific">marine metagenome</name>
    <dbReference type="NCBI Taxonomy" id="408172"/>
    <lineage>
        <taxon>unclassified sequences</taxon>
        <taxon>metagenomes</taxon>
        <taxon>ecological metagenomes</taxon>
    </lineage>
</organism>
<dbReference type="Gene3D" id="3.30.1330.40">
    <property type="entry name" value="RutC-like"/>
    <property type="match status" value="1"/>
</dbReference>
<dbReference type="Pfam" id="PF01042">
    <property type="entry name" value="Ribonuc_L-PSP"/>
    <property type="match status" value="1"/>
</dbReference>
<evidence type="ECO:0000256" key="1">
    <source>
        <dbReference type="ARBA" id="ARBA00010552"/>
    </source>
</evidence>
<gene>
    <name evidence="2" type="ORF">METZ01_LOCUS166527</name>
</gene>
<proteinExistence type="inferred from homology"/>
<sequence>MSIDAVNSEAFKPVAERMHFSQAVKADNLVFCSGVIGTGPDGKLPESLEDEFRAAFEGVKEVLKEAGSTLSDVVEMTTYHVDMGKTIRTFSTVRDEYLSPPWCAWSAIGISGLAIAGAHVEIRVVAKLT</sequence>
<dbReference type="InterPro" id="IPR035959">
    <property type="entry name" value="RutC-like_sf"/>
</dbReference>
<dbReference type="GO" id="GO:0019239">
    <property type="term" value="F:deaminase activity"/>
    <property type="evidence" value="ECO:0007669"/>
    <property type="project" value="TreeGrafter"/>
</dbReference>
<comment type="similarity">
    <text evidence="1">Belongs to the RutC family.</text>
</comment>
<dbReference type="EMBL" id="UINC01029997">
    <property type="protein sequence ID" value="SVB13673.1"/>
    <property type="molecule type" value="Genomic_DNA"/>
</dbReference>
<dbReference type="InterPro" id="IPR006175">
    <property type="entry name" value="YjgF/YER057c/UK114"/>
</dbReference>
<accession>A0A382BKJ4</accession>
<dbReference type="AlphaFoldDB" id="A0A382BKJ4"/>
<dbReference type="InterPro" id="IPR038743">
    <property type="entry name" value="YjgH-like"/>
</dbReference>
<dbReference type="CDD" id="cd02198">
    <property type="entry name" value="YjgH_like"/>
    <property type="match status" value="1"/>
</dbReference>
<dbReference type="SUPFAM" id="SSF55298">
    <property type="entry name" value="YjgF-like"/>
    <property type="match status" value="1"/>
</dbReference>
<name>A0A382BKJ4_9ZZZZ</name>
<dbReference type="GO" id="GO:0005829">
    <property type="term" value="C:cytosol"/>
    <property type="evidence" value="ECO:0007669"/>
    <property type="project" value="TreeGrafter"/>
</dbReference>
<reference evidence="2" key="1">
    <citation type="submission" date="2018-05" db="EMBL/GenBank/DDBJ databases">
        <authorList>
            <person name="Lanie J.A."/>
            <person name="Ng W.-L."/>
            <person name="Kazmierczak K.M."/>
            <person name="Andrzejewski T.M."/>
            <person name="Davidsen T.M."/>
            <person name="Wayne K.J."/>
            <person name="Tettelin H."/>
            <person name="Glass J.I."/>
            <person name="Rusch D."/>
            <person name="Podicherti R."/>
            <person name="Tsui H.-C.T."/>
            <person name="Winkler M.E."/>
        </authorList>
    </citation>
    <scope>NUCLEOTIDE SEQUENCE</scope>
</reference>
<evidence type="ECO:0000313" key="2">
    <source>
        <dbReference type="EMBL" id="SVB13673.1"/>
    </source>
</evidence>
<dbReference type="PANTHER" id="PTHR11803:SF58">
    <property type="entry name" value="PROTEIN HMF1-RELATED"/>
    <property type="match status" value="1"/>
</dbReference>